<dbReference type="SUPFAM" id="SSF53474">
    <property type="entry name" value="alpha/beta-Hydrolases"/>
    <property type="match status" value="1"/>
</dbReference>
<evidence type="ECO:0000313" key="2">
    <source>
        <dbReference type="Proteomes" id="UP000277294"/>
    </source>
</evidence>
<keyword evidence="2" id="KW-1185">Reference proteome</keyword>
<keyword evidence="1" id="KW-0378">Hydrolase</keyword>
<dbReference type="OrthoDB" id="2062670at2"/>
<dbReference type="AlphaFoldDB" id="A0A3P4B061"/>
<dbReference type="Proteomes" id="UP000277294">
    <property type="component" value="Unassembled WGS sequence"/>
</dbReference>
<organism evidence="1 2">
    <name type="scientific">Pigmentiphaga humi</name>
    <dbReference type="NCBI Taxonomy" id="2478468"/>
    <lineage>
        <taxon>Bacteria</taxon>
        <taxon>Pseudomonadati</taxon>
        <taxon>Pseudomonadota</taxon>
        <taxon>Betaproteobacteria</taxon>
        <taxon>Burkholderiales</taxon>
        <taxon>Alcaligenaceae</taxon>
        <taxon>Pigmentiphaga</taxon>
    </lineage>
</organism>
<sequence length="395" mass="44273">MSEPAKHAFDRIPVILQFREPVGMVETYGFNGSQGYTVLEGQRLIPRNKPSKVLFLFMHPASTLQLLPMPVALAEAGMHVMCCGSRYAKNDSALIMEKVAADLGAYMRHAREDLGYEKVVLVGWSGGGALSLFYQAQAESPSITQTPAGDPYDLTAAGLQPADGIIFIAAHLSRPETLTEWLDPSVRNELDPDDRDLELDIYAPDCPNQPRYSADFVAAFRQAQLARNRRISNWALDMLDKLSRSPQGERERGFVVHRTMCDVRWFDTSIDPNGRRPDWCYLGDPRVVNSGPAGLARFSTLRSWLSQWSYDHSNIKGPVNAARIRKVPVLQIENEADDAVPATHNPIIHEALGTPDKEYVRIMGATHYYLGQPEELEQCMDTIVEWTRRKIAADF</sequence>
<dbReference type="EMBL" id="UWPJ01000010">
    <property type="protein sequence ID" value="VCU69110.1"/>
    <property type="molecule type" value="Genomic_DNA"/>
</dbReference>
<dbReference type="Gene3D" id="3.40.50.1820">
    <property type="entry name" value="alpha/beta hydrolase"/>
    <property type="match status" value="1"/>
</dbReference>
<dbReference type="GO" id="GO:0016787">
    <property type="term" value="F:hydrolase activity"/>
    <property type="evidence" value="ECO:0007669"/>
    <property type="project" value="UniProtKB-KW"/>
</dbReference>
<dbReference type="RefSeq" id="WP_124078467.1">
    <property type="nucleotide sequence ID" value="NZ_UWPJ01000010.1"/>
</dbReference>
<reference evidence="1 2" key="1">
    <citation type="submission" date="2018-10" db="EMBL/GenBank/DDBJ databases">
        <authorList>
            <person name="Criscuolo A."/>
        </authorList>
    </citation>
    <scope>NUCLEOTIDE SEQUENCE [LARGE SCALE GENOMIC DNA]</scope>
    <source>
        <strain evidence="1">DnA1</strain>
    </source>
</reference>
<gene>
    <name evidence="1" type="ORF">PIGHUM_01170</name>
</gene>
<accession>A0A3P4B061</accession>
<protein>
    <submittedName>
        <fullName evidence="1">Alpha/beta hydrolase family protein</fullName>
    </submittedName>
</protein>
<evidence type="ECO:0000313" key="1">
    <source>
        <dbReference type="EMBL" id="VCU69110.1"/>
    </source>
</evidence>
<dbReference type="InterPro" id="IPR029058">
    <property type="entry name" value="AB_hydrolase_fold"/>
</dbReference>
<proteinExistence type="predicted"/>
<name>A0A3P4B061_9BURK</name>